<organism evidence="3 4">
    <name type="scientific">Dyella thiooxydans</name>
    <dbReference type="NCBI Taxonomy" id="445710"/>
    <lineage>
        <taxon>Bacteria</taxon>
        <taxon>Pseudomonadati</taxon>
        <taxon>Pseudomonadota</taxon>
        <taxon>Gammaproteobacteria</taxon>
        <taxon>Lysobacterales</taxon>
        <taxon>Rhodanobacteraceae</taxon>
        <taxon>Dyella</taxon>
    </lineage>
</organism>
<dbReference type="PANTHER" id="PTHR34978">
    <property type="entry name" value="POSSIBLE SENSOR-TRANSDUCER PROTEIN BLAR"/>
    <property type="match status" value="1"/>
</dbReference>
<dbReference type="PATRIC" id="fig|445710.3.peg.2140"/>
<keyword evidence="1" id="KW-1133">Transmembrane helix</keyword>
<dbReference type="Pfam" id="PF05569">
    <property type="entry name" value="Peptidase_M56"/>
    <property type="match status" value="1"/>
</dbReference>
<dbReference type="RefSeq" id="WP_063672618.1">
    <property type="nucleotide sequence ID" value="NZ_CP014841.1"/>
</dbReference>
<dbReference type="AlphaFoldDB" id="A0A160N1A6"/>
<dbReference type="PANTHER" id="PTHR34978:SF3">
    <property type="entry name" value="SLR0241 PROTEIN"/>
    <property type="match status" value="1"/>
</dbReference>
<evidence type="ECO:0000259" key="2">
    <source>
        <dbReference type="Pfam" id="PF05569"/>
    </source>
</evidence>
<accession>A0A160N1A6</accession>
<gene>
    <name evidence="3" type="ORF">ATSB10_21420</name>
</gene>
<reference evidence="3 4" key="1">
    <citation type="submission" date="2016-02" db="EMBL/GenBank/DDBJ databases">
        <title>Complete genome sequencing and analysis of ATSB10, Dyella thiooxydans isolated from rhizosphere soil of sunflower (Helianthus annuus L.).</title>
        <authorList>
            <person name="Lee Y."/>
            <person name="Hwangbo K."/>
            <person name="Chung H."/>
            <person name="Yoo J."/>
            <person name="Kim K.Y."/>
            <person name="Sa T.M."/>
            <person name="Um Y."/>
            <person name="Madhaiyan M."/>
        </authorList>
    </citation>
    <scope>NUCLEOTIDE SEQUENCE [LARGE SCALE GENOMIC DNA]</scope>
    <source>
        <strain evidence="3 4">ATSB10</strain>
    </source>
</reference>
<protein>
    <recommendedName>
        <fullName evidence="2">Peptidase M56 domain-containing protein</fullName>
    </recommendedName>
</protein>
<dbReference type="InterPro" id="IPR008756">
    <property type="entry name" value="Peptidase_M56"/>
</dbReference>
<name>A0A160N1A6_9GAMM</name>
<proteinExistence type="predicted"/>
<evidence type="ECO:0000256" key="1">
    <source>
        <dbReference type="SAM" id="Phobius"/>
    </source>
</evidence>
<keyword evidence="4" id="KW-1185">Reference proteome</keyword>
<dbReference type="EMBL" id="CP014841">
    <property type="protein sequence ID" value="AND69596.1"/>
    <property type="molecule type" value="Genomic_DNA"/>
</dbReference>
<evidence type="ECO:0000313" key="4">
    <source>
        <dbReference type="Proteomes" id="UP000077255"/>
    </source>
</evidence>
<dbReference type="KEGG" id="dtx:ATSB10_21420"/>
<keyword evidence="1" id="KW-0812">Transmembrane</keyword>
<feature type="domain" description="Peptidase M56" evidence="2">
    <location>
        <begin position="23"/>
        <end position="275"/>
    </location>
</feature>
<keyword evidence="1" id="KW-0472">Membrane</keyword>
<feature type="transmembrane region" description="Helical" evidence="1">
    <location>
        <begin position="15"/>
        <end position="33"/>
    </location>
</feature>
<dbReference type="CDD" id="cd07341">
    <property type="entry name" value="M56_BlaR1_MecR1_like"/>
    <property type="match status" value="1"/>
</dbReference>
<dbReference type="STRING" id="445710.ATSB10_21420"/>
<evidence type="ECO:0000313" key="3">
    <source>
        <dbReference type="EMBL" id="AND69596.1"/>
    </source>
</evidence>
<feature type="transmembrane region" description="Helical" evidence="1">
    <location>
        <begin position="97"/>
        <end position="119"/>
    </location>
</feature>
<sequence length="511" mass="54811">MNSLELLAATWMTQAVRLTWIFTLAVVLVLFLRRPLRRVVGTEDAPVLWLLMPLVLLAALAPHPVMPLEALPPVVVRIAGGGAWVAPPAPAGWTVPWHMLAMAAWLLGALAVLASVGIVQRRYLRRLAGARAIDVADTRTPVWQALDSHLGPAVVGALGVRIVLPADFHTRYTPAEQVLILAHEQVHARRRDGLWRLLAQGLVALFWFHPLAWYALACLRQDQELACDAAVLRERGAPRRDYAGAMLKTQASPLMLPVGCSWSARHPLTERVAMLKLPVPTRARRLAGRAALGAIALAGSFAVYAAQSAPPVQHSPVVAFTLELAVSVGGQAPHLHATSCLKGADDTYRFVNHEDKSLPPWQGQVGIVPAPDGQMEIHARIAGGSLKSPVTPILRTRVGPKAAIQIGRVVAGMDHTLRLEITAWPGCGTPRPVVDDGNVHARFAGPSARVMASTFAERAGLTLVDPGSLDNAQPVAGNFEGVPPRRALQLIGSLVGMKPVFSGQTVRFVAQ</sequence>
<dbReference type="InterPro" id="IPR052173">
    <property type="entry name" value="Beta-lactam_resp_regulator"/>
</dbReference>
<feature type="transmembrane region" description="Helical" evidence="1">
    <location>
        <begin position="45"/>
        <end position="65"/>
    </location>
</feature>
<feature type="transmembrane region" description="Helical" evidence="1">
    <location>
        <begin position="197"/>
        <end position="216"/>
    </location>
</feature>
<dbReference type="Proteomes" id="UP000077255">
    <property type="component" value="Chromosome"/>
</dbReference>